<keyword evidence="4" id="KW-0378">Hydrolase</keyword>
<feature type="compositionally biased region" description="Basic and acidic residues" evidence="2">
    <location>
        <begin position="1139"/>
        <end position="1150"/>
    </location>
</feature>
<feature type="compositionally biased region" description="Pro residues" evidence="2">
    <location>
        <begin position="353"/>
        <end position="366"/>
    </location>
</feature>
<dbReference type="InterPro" id="IPR011600">
    <property type="entry name" value="Pept_C14_caspase"/>
</dbReference>
<gene>
    <name evidence="4" type="ORF">BN1205_103170</name>
</gene>
<feature type="compositionally biased region" description="Basic and acidic residues" evidence="2">
    <location>
        <begin position="924"/>
        <end position="939"/>
    </location>
</feature>
<feature type="region of interest" description="Disordered" evidence="2">
    <location>
        <begin position="165"/>
        <end position="262"/>
    </location>
</feature>
<comment type="similarity">
    <text evidence="1">Belongs to the peptidase C14B family.</text>
</comment>
<feature type="compositionally biased region" description="Basic and acidic residues" evidence="2">
    <location>
        <begin position="548"/>
        <end position="577"/>
    </location>
</feature>
<reference evidence="4" key="1">
    <citation type="journal article" date="2015" name="PLoS ONE">
        <title>Comprehensive Evaluation of Toxoplasma gondii VEG and Neospora caninum LIV Genomes with Tachyzoite Stage Transcriptome and Proteome Defines Novel Transcript Features.</title>
        <authorList>
            <person name="Ramaprasad A."/>
            <person name="Mourier T."/>
            <person name="Naeem R."/>
            <person name="Malas T.B."/>
            <person name="Moussa E."/>
            <person name="Panigrahi A."/>
            <person name="Vermont S.J."/>
            <person name="Otto T.D."/>
            <person name="Wastling J."/>
            <person name="Pain A."/>
        </authorList>
    </citation>
    <scope>NUCLEOTIDE SEQUENCE</scope>
    <source>
        <strain evidence="4">VEG</strain>
    </source>
</reference>
<proteinExistence type="inferred from homology"/>
<organism evidence="4">
    <name type="scientific">Toxoplasma gondii (strain ATCC 50861 / VEG)</name>
    <dbReference type="NCBI Taxonomy" id="432359"/>
    <lineage>
        <taxon>Eukaryota</taxon>
        <taxon>Sar</taxon>
        <taxon>Alveolata</taxon>
        <taxon>Apicomplexa</taxon>
        <taxon>Conoidasida</taxon>
        <taxon>Coccidia</taxon>
        <taxon>Eucoccidiorida</taxon>
        <taxon>Eimeriorina</taxon>
        <taxon>Sarcocystidae</taxon>
        <taxon>Toxoplasma</taxon>
    </lineage>
</organism>
<feature type="compositionally biased region" description="Polar residues" evidence="2">
    <location>
        <begin position="187"/>
        <end position="197"/>
    </location>
</feature>
<dbReference type="GO" id="GO:0004197">
    <property type="term" value="F:cysteine-type endopeptidase activity"/>
    <property type="evidence" value="ECO:0007669"/>
    <property type="project" value="InterPro"/>
</dbReference>
<evidence type="ECO:0000256" key="1">
    <source>
        <dbReference type="ARBA" id="ARBA00009005"/>
    </source>
</evidence>
<accession>A0A0F7UYS3</accession>
<feature type="compositionally biased region" description="Basic and acidic residues" evidence="2">
    <location>
        <begin position="959"/>
        <end position="974"/>
    </location>
</feature>
<dbReference type="Pfam" id="PF00656">
    <property type="entry name" value="Peptidase_C14"/>
    <property type="match status" value="1"/>
</dbReference>
<feature type="compositionally biased region" description="Low complexity" evidence="2">
    <location>
        <begin position="909"/>
        <end position="921"/>
    </location>
</feature>
<dbReference type="PANTHER" id="PTHR48104">
    <property type="entry name" value="METACASPASE-4"/>
    <property type="match status" value="1"/>
</dbReference>
<sequence length="2099" mass="225811">MLTRLAALFLGDETAPAVCPPENGRKLGVAPWATSWTTVTTFSSVRTAAVVQVSSHRSLPSSSVSVSPRQETPTSPFQRDETSNSFPQVVRLTDPETGSSPGEAQVHANSAAAIPACFLRKRPAPVFQKTSPVSVREPAPKQKVLTEDHGNNHAQQYACSALVTSHPRTHRSAARHDRPPAVAPGREQSTTVPSSRSPPAGGSVRTQVDTRLSQPSAGTTLKALPKKRESERSGAFAGPSAFSPAQPRQLAWPWPEAPPPSPKVMCEKCAAASLEQGRICLPPSASASALSAPSQSHLSSSLIAASAAVPDPSFLVSPLSVPRPRPHASLTRLAAPATPSTFVPRRRSRVSAPHPPWRASPSPLPLSSPATQLPGANSPCLGKEKVSFSVQSLPDLPSEKRVATHADKVMPPKSGCVPIRQQETESGESEPLQRKRETDTKDNSQEGKGGATDDGSPDMSSASLSGDKPFYRKASSLRQSDSVAGERRQQEPEKDVEVCAARALSTMQREGETNHSQGCEQKAGEVTQGRREETGIVAPKKGHRNRREAKERSRGDKQSKTCERAVLEEHEPTDRSSETVSSSALVVGYFDDEGVSVIKEELKGETSGASTTAKGGWKFNEVHEEEGGRKQKGEGWLASFDIAWSGHSKAETSREKHRGPAEHSAATGDGFRGTEEERSGQKRETQETGEHISASPTVSGDKPGRRSMGTRSGREQKPEGDSAQETTGCSDSTSAAPNPVKEQTKDSCAAAAGQFHRLDEPTPAWVDAPRRSRDKGNRTAREAEGETYSSSRAPASPIANEHASASRRSFTPTTAEQWEEGEAGMRSCFTEKAPRTEQEVLVRDEAGSVHLLRLFSTFSSTNEGGFSPADIQSTHKRLSCDQDPPMFPRREGGREWRGPPLPPARFGFSSSRRSALSSLEATSEDERSELARAGEGERDRHKRGGSEQVRSEASSGFARHADSRCIDSCEEAGRALKATPRVPQIGGSSERKATEVPQQLLASEGDGDSESSTLSFDGRMPSGTRLNRKQETQGHTPDSQDDAELVWKQDEAGDLPRLLSPSVFHRGFAFSSLSSSCVSSGPGSVAPLGCRGSGSLRCLDSRQGACSLLQRTTQASQVDYDSAPFNESRENADRVSQWHAERERREEETRPQSTEGGLSGDAQGKMKVDTAVTHFRLTSSSEVEKSEVDDFPISSVDTDPVEWFFAKNVDESSLLPFFPRLSSSPSASTKLMNVPFLCPASSTFSSVSSCRPPAFIPAASPEELRGPRWCMRSSSAFLPREGIHPDSPPLPSFSTEAKGVDLRDKGIEMGFERNERSGRSALGEVQSFAAAFASIEAQAKRSREGEEEGEAGQACEREEYGRAREQGARLFNDCAPSLFSPQRDQSAPLGGRESVDLTCLAERNMLSATASDSSCPSATQNNSGRLSFEAKGRRQARQTPNERAKEWRPRDEDRPPTKRALCVGCNYLGKFCQLEGAAADCIKLADVLRYGFGFDSVKCLYTDKRKLTGPPEAEETLHSPTKANILRHLTSLVETAAAGDVILFFFSGCGVQLPPNHPYFASSVCEGALLPDDFESPDVRRLILGSELRAIVDSVAPGVQLCLIFDCCHACGFFPSLAACFFSAKTSDFALPSSQDACVCNSPSGPARLDRLDLQRPEAEKFFFMNSRVSSSLLPCFPAAPSFLFSPSPSALPGVCPPSGGEADFRRQMFRVKSAGCVSPESSGVSARAKSATEPRLETGGLSEKQRTETRFSGCELGSAVTTTSEGRASIFVLVPDEGTSAAEVLLEGSQTPTGWFTYRLLHALKNLRREASYFDMADAAAVAPLPLHASMFSPLLTEREKGGLVGHRSGARVRWEAEGHSCLSRKENFLLLFTPHTPPQSLCVLSHEPATPSLFPASETYHPYVVPPSRPSDFVFSQVARAGCSHSSSQFLPSFLQSPSSFDLPIASASSLLTPSPLPSSHSASPFSSSSSSFSSSSSSFSSSSSSFSSSSVLSSSLSSSPCSLVGPLSVREAVASGKQTSPCVPPGFWASESARVAREAKGRELWRGAVSVAVKAMHTQREGRDEETQRQSREGKPQFQAVLWTEPRKENAEREKI</sequence>
<feature type="compositionally biased region" description="Basic and acidic residues" evidence="2">
    <location>
        <begin position="888"/>
        <end position="897"/>
    </location>
</feature>
<feature type="region of interest" description="Disordered" evidence="2">
    <location>
        <begin position="1722"/>
        <end position="1749"/>
    </location>
</feature>
<feature type="compositionally biased region" description="Polar residues" evidence="2">
    <location>
        <begin position="68"/>
        <end position="86"/>
    </location>
</feature>
<feature type="domain" description="Peptidase C14 caspase" evidence="3">
    <location>
        <begin position="1458"/>
        <end position="1815"/>
    </location>
</feature>
<feature type="region of interest" description="Disordered" evidence="2">
    <location>
        <begin position="1280"/>
        <end position="1301"/>
    </location>
</feature>
<keyword evidence="4" id="KW-0645">Protease</keyword>
<feature type="region of interest" description="Disordered" evidence="2">
    <location>
        <begin position="1410"/>
        <end position="1456"/>
    </location>
</feature>
<feature type="compositionally biased region" description="Polar residues" evidence="2">
    <location>
        <begin position="723"/>
        <end position="736"/>
    </location>
</feature>
<feature type="region of interest" description="Disordered" evidence="2">
    <location>
        <begin position="325"/>
        <end position="380"/>
    </location>
</feature>
<dbReference type="GO" id="GO:0005737">
    <property type="term" value="C:cytoplasm"/>
    <property type="evidence" value="ECO:0007669"/>
    <property type="project" value="TreeGrafter"/>
</dbReference>
<feature type="compositionally biased region" description="Polar residues" evidence="2">
    <location>
        <begin position="1410"/>
        <end position="1425"/>
    </location>
</feature>
<evidence type="ECO:0000313" key="4">
    <source>
        <dbReference type="EMBL" id="CEL73123.1"/>
    </source>
</evidence>
<feature type="compositionally biased region" description="Basic and acidic residues" evidence="2">
    <location>
        <begin position="768"/>
        <end position="784"/>
    </location>
</feature>
<feature type="compositionally biased region" description="Basic and acidic residues" evidence="2">
    <location>
        <begin position="431"/>
        <end position="445"/>
    </location>
</feature>
<feature type="compositionally biased region" description="Basic and acidic residues" evidence="2">
    <location>
        <begin position="648"/>
        <end position="661"/>
    </location>
</feature>
<feature type="compositionally biased region" description="Polar residues" evidence="2">
    <location>
        <begin position="204"/>
        <end position="219"/>
    </location>
</feature>
<dbReference type="GO" id="GO:0006508">
    <property type="term" value="P:proteolysis"/>
    <property type="evidence" value="ECO:0007669"/>
    <property type="project" value="UniProtKB-KW"/>
</dbReference>
<evidence type="ECO:0000256" key="2">
    <source>
        <dbReference type="SAM" id="MobiDB-lite"/>
    </source>
</evidence>
<feature type="compositionally biased region" description="Basic and acidic residues" evidence="2">
    <location>
        <begin position="2088"/>
        <end position="2099"/>
    </location>
</feature>
<feature type="region of interest" description="Disordered" evidence="2">
    <location>
        <begin position="57"/>
        <end position="86"/>
    </location>
</feature>
<feature type="region of interest" description="Disordered" evidence="2">
    <location>
        <begin position="2058"/>
        <end position="2099"/>
    </location>
</feature>
<name>A0A0F7UYS3_TOXGV</name>
<feature type="compositionally biased region" description="Basic and acidic residues" evidence="2">
    <location>
        <begin position="484"/>
        <end position="497"/>
    </location>
</feature>
<feature type="compositionally biased region" description="Polar residues" evidence="2">
    <location>
        <begin position="806"/>
        <end position="816"/>
    </location>
</feature>
<dbReference type="InterPro" id="IPR050452">
    <property type="entry name" value="Metacaspase"/>
</dbReference>
<dbReference type="EMBL" id="LN714495">
    <property type="protein sequence ID" value="CEL73123.1"/>
    <property type="molecule type" value="Genomic_DNA"/>
</dbReference>
<feature type="region of interest" description="Disordered" evidence="2">
    <location>
        <begin position="1339"/>
        <end position="1360"/>
    </location>
</feature>
<dbReference type="PANTHER" id="PTHR48104:SF30">
    <property type="entry name" value="METACASPASE-1"/>
    <property type="match status" value="1"/>
</dbReference>
<feature type="compositionally biased region" description="Basic and acidic residues" evidence="2">
    <location>
        <begin position="620"/>
        <end position="633"/>
    </location>
</feature>
<feature type="region of interest" description="Disordered" evidence="2">
    <location>
        <begin position="404"/>
        <end position="581"/>
    </location>
</feature>
<feature type="compositionally biased region" description="Low complexity" evidence="2">
    <location>
        <begin position="57"/>
        <end position="67"/>
    </location>
</feature>
<evidence type="ECO:0000259" key="3">
    <source>
        <dbReference type="Pfam" id="PF00656"/>
    </source>
</evidence>
<protein>
    <submittedName>
        <fullName evidence="4">ICE family protease (Caspase) p20 domain-containing protein</fullName>
    </submittedName>
</protein>
<feature type="compositionally biased region" description="Basic and acidic residues" evidence="2">
    <location>
        <begin position="672"/>
        <end position="690"/>
    </location>
</feature>
<feature type="compositionally biased region" description="Basic and acidic residues" evidence="2">
    <location>
        <begin position="1440"/>
        <end position="1456"/>
    </location>
</feature>
<feature type="region of interest" description="Disordered" evidence="2">
    <location>
        <begin position="601"/>
        <end position="834"/>
    </location>
</feature>
<feature type="compositionally biased region" description="Basic and acidic residues" evidence="2">
    <location>
        <begin position="2061"/>
        <end position="2078"/>
    </location>
</feature>
<feature type="region of interest" description="Disordered" evidence="2">
    <location>
        <begin position="862"/>
        <end position="1045"/>
    </location>
</feature>
<feature type="region of interest" description="Disordered" evidence="2">
    <location>
        <begin position="1120"/>
        <end position="1164"/>
    </location>
</feature>
<dbReference type="Gene3D" id="3.40.50.12660">
    <property type="match status" value="1"/>
</dbReference>